<dbReference type="Proteomes" id="UP000274601">
    <property type="component" value="Unassembled WGS sequence"/>
</dbReference>
<dbReference type="EMBL" id="RBWU01000002">
    <property type="protein sequence ID" value="RKS76544.1"/>
    <property type="molecule type" value="Genomic_DNA"/>
</dbReference>
<gene>
    <name evidence="1" type="ORF">BZB76_1900</name>
</gene>
<evidence type="ECO:0000313" key="2">
    <source>
        <dbReference type="Proteomes" id="UP000274601"/>
    </source>
</evidence>
<dbReference type="RefSeq" id="WP_121433873.1">
    <property type="nucleotide sequence ID" value="NZ_RBWU01000002.1"/>
</dbReference>
<sequence length="722" mass="78538">MTTIDEVTVTGDGTQNTFGNTVSRDLIVNQLSFVRGRPSMVLSEGEIEDRVAEYVRARNHALIVDVLARNHAIALVGPPGAGVATTAIAALRELRSDMPIRLFSTGEDDVEGIPGAERGYLVRAGDEDETRLRSCLEAVRASGGFLLVVGTEGEQEPFAEFLPVVAVEPPPAEAVYRRRLERRGFGRTGWPGWPRAGELLKGALPGDARRLADLVATAGDEIEVERAYLGWKDQVTGWFADHPGLRDQTLLVAAATIAPADETSVYGAALSLARQLKINVEGGGLAWCPSTGLSELLGADRADEGIVFRRHGYAESVLRHVWDDYPLARLDLLSWLSTLPTDDVVALAPGLRQKLVEVFADLGAEHGAAEKIVQMAEAWAGDRHRSADLAYVALARTCLHPLVGGRVRKRLYDWSRWRQAPQTLKLTVARVCQVLGETHVTIALTRLKHLATHGNEQLLDEVLDVARTLAVAHPRAVCYAAMDWCRTSVDLASNQDGARRAHAGLRLLLDLAPAGWTDAVLKVIGHLACHRGERMRQVASDAALELAVRHRGAVVGAVMAWVVNADDRPYEEAASRTGFGTTLFLRLAAERDAAGLAVTLTGPDAVAPTACTPAWSVALAAEAGPAAGHDGFAEAAALWLDTAVARPDLRSWIVSMFEAATGDDPVRCAYMVGFVRGWAGERRSCRDVRDDVLVRLLRPEWRRWVLAGWVWLRRRFEATHRS</sequence>
<proteinExistence type="predicted"/>
<reference evidence="1 2" key="1">
    <citation type="submission" date="2018-10" db="EMBL/GenBank/DDBJ databases">
        <title>Genomic Encyclopedia of Archaeal and Bacterial Type Strains, Phase II (KMG-II): from individual species to whole genera.</title>
        <authorList>
            <person name="Goeker M."/>
        </authorList>
    </citation>
    <scope>NUCLEOTIDE SEQUENCE [LARGE SCALE GENOMIC DNA]</scope>
    <source>
        <strain evidence="1 2">DSM 43383</strain>
    </source>
</reference>
<keyword evidence="2" id="KW-1185">Reference proteome</keyword>
<organism evidence="1 2">
    <name type="scientific">Actinomadura pelletieri DSM 43383</name>
    <dbReference type="NCBI Taxonomy" id="1120940"/>
    <lineage>
        <taxon>Bacteria</taxon>
        <taxon>Bacillati</taxon>
        <taxon>Actinomycetota</taxon>
        <taxon>Actinomycetes</taxon>
        <taxon>Streptosporangiales</taxon>
        <taxon>Thermomonosporaceae</taxon>
        <taxon>Actinomadura</taxon>
    </lineage>
</organism>
<dbReference type="OrthoDB" id="4182570at2"/>
<evidence type="ECO:0000313" key="1">
    <source>
        <dbReference type="EMBL" id="RKS76544.1"/>
    </source>
</evidence>
<protein>
    <submittedName>
        <fullName evidence="1">Uncharacterized protein</fullName>
    </submittedName>
</protein>
<comment type="caution">
    <text evidence="1">The sequence shown here is derived from an EMBL/GenBank/DDBJ whole genome shotgun (WGS) entry which is preliminary data.</text>
</comment>
<accession>A0A495QSQ6</accession>
<dbReference type="AlphaFoldDB" id="A0A495QSQ6"/>
<name>A0A495QSQ6_9ACTN</name>